<dbReference type="InterPro" id="IPR016181">
    <property type="entry name" value="Acyl_CoA_acyltransferase"/>
</dbReference>
<proteinExistence type="predicted"/>
<name>A0A4S4BVW7_9BACI</name>
<keyword evidence="2" id="KW-1185">Reference proteome</keyword>
<dbReference type="OrthoDB" id="9809725at2"/>
<gene>
    <name evidence="1" type="ORF">E6W99_13275</name>
</gene>
<evidence type="ECO:0008006" key="3">
    <source>
        <dbReference type="Google" id="ProtNLM"/>
    </source>
</evidence>
<dbReference type="EMBL" id="SSNT01000009">
    <property type="protein sequence ID" value="THF79314.1"/>
    <property type="molecule type" value="Genomic_DNA"/>
</dbReference>
<accession>A0A4S4BVW7</accession>
<dbReference type="Proteomes" id="UP000310334">
    <property type="component" value="Unassembled WGS sequence"/>
</dbReference>
<organism evidence="1 2">
    <name type="scientific">Metabacillus sediminilitoris</name>
    <dbReference type="NCBI Taxonomy" id="2567941"/>
    <lineage>
        <taxon>Bacteria</taxon>
        <taxon>Bacillati</taxon>
        <taxon>Bacillota</taxon>
        <taxon>Bacilli</taxon>
        <taxon>Bacillales</taxon>
        <taxon>Bacillaceae</taxon>
        <taxon>Metabacillus</taxon>
    </lineage>
</organism>
<sequence>MVKLYNANDMDSIEWSTKQDGEFIRGFFEPLIKKGTQATIKNIETSIFLLEIDDLILPITINEKEFNNSYVASPYTHYISYAKEELWELGNRRLEKLFTHILSIIGFILRKSNINKVIVVNNFLMSTNLYPHISNDQVKRLTAYLTSCFPQHTILFRSINETLHHDMITGLRRIGYKGIMSRSIYLWDPKKTLTRKQRKVLNQDQKLIQKFGYQIRDIKDDEYSIIEALYNQLYIDKYSKNNPQFTKDFFENIVTNKLLYFKLVCKDSEILGVIGCWVKNGVLTTPILGYLVNRDKEYGLYRVLSYLITKEILAHHYLGHRSAGASKFKQKRGSIQEIEYTYFYQEHLPFKSKLAWSFLKWIMDFFVEPLAKKMKF</sequence>
<dbReference type="AlphaFoldDB" id="A0A4S4BVW7"/>
<evidence type="ECO:0000313" key="1">
    <source>
        <dbReference type="EMBL" id="THF79314.1"/>
    </source>
</evidence>
<dbReference type="RefSeq" id="WP_136354623.1">
    <property type="nucleotide sequence ID" value="NZ_CP046266.1"/>
</dbReference>
<dbReference type="SUPFAM" id="SSF55729">
    <property type="entry name" value="Acyl-CoA N-acyltransferases (Nat)"/>
    <property type="match status" value="1"/>
</dbReference>
<evidence type="ECO:0000313" key="2">
    <source>
        <dbReference type="Proteomes" id="UP000310334"/>
    </source>
</evidence>
<protein>
    <recommendedName>
        <fullName evidence="3">BioF2-like acetyltransferase domain-containing protein</fullName>
    </recommendedName>
</protein>
<reference evidence="1 2" key="1">
    <citation type="submission" date="2019-04" db="EMBL/GenBank/DDBJ databases">
        <title>Bacillus sediminilitoris sp. nov., isolated from a tidal flat sediment on the East China Sea.</title>
        <authorList>
            <person name="Wei Y."/>
            <person name="Mao H."/>
            <person name="Fang J."/>
        </authorList>
    </citation>
    <scope>NUCLEOTIDE SEQUENCE [LARGE SCALE GENOMIC DNA]</scope>
    <source>
        <strain evidence="1 2">DSL-17</strain>
    </source>
</reference>
<comment type="caution">
    <text evidence="1">The sequence shown here is derived from an EMBL/GenBank/DDBJ whole genome shotgun (WGS) entry which is preliminary data.</text>
</comment>